<evidence type="ECO:0000313" key="3">
    <source>
        <dbReference type="EMBL" id="KAK1389619.1"/>
    </source>
</evidence>
<comment type="caution">
    <text evidence="3">The sequence shown here is derived from an EMBL/GenBank/DDBJ whole genome shotgun (WGS) entry which is preliminary data.</text>
</comment>
<reference evidence="3" key="1">
    <citation type="submission" date="2023-02" db="EMBL/GenBank/DDBJ databases">
        <title>Genome of toxic invasive species Heracleum sosnowskyi carries increased number of genes despite the absence of recent whole-genome duplications.</title>
        <authorList>
            <person name="Schelkunov M."/>
            <person name="Shtratnikova V."/>
            <person name="Makarenko M."/>
            <person name="Klepikova A."/>
            <person name="Omelchenko D."/>
            <person name="Novikova G."/>
            <person name="Obukhova E."/>
            <person name="Bogdanov V."/>
            <person name="Penin A."/>
            <person name="Logacheva M."/>
        </authorList>
    </citation>
    <scope>NUCLEOTIDE SEQUENCE</scope>
    <source>
        <strain evidence="3">Hsosn_3</strain>
        <tissue evidence="3">Leaf</tissue>
    </source>
</reference>
<sequence length="583" mass="67004">MSFQFGSNCGDSSRTSTGISAIVSTDISSIGNEGSVTSYTKSPGGNMYYIPSSVGEIAIPFTHQVFESLDKGYKFYKDYGWLGGFSVQKTTEKRDDDGETILLKHYVCIREGFNDPKDDSGDKVVQRRQIASQRCGCKAKMVLKYMAGGQYFVFSFVELHNHPLASETGRQFLRVNREMNINLRNIVFDSSKVKIGCITSFSFVKELAGGYSNVGVTLRDFRNFNRDLKTFVGENDGQMLIDKFKVNQENSKSFYFAYDVDSAGHLTKMFWADPIGRRNFELYGDAVSFDATFDTNKYNMIFAPFTGVDKHDKCVTFAACLLSQESIEDYTWAFDHFVKSKGRNPVVIITDQCAAMKKFPVKLGNPLCKETDFMEKMKNRIWSSNLEIHEFEEGWETIIKEFKLEGNKWLSDMYAIRSSWIPTYFRDEPMFGLLRTTSRSESENFFFGQFHKQGDNLYEFWIRFQTTMERQRNETARLDHESKCTTPTTIFTWYIKDDTADLFKRAIFYKFQEEIIRSCLDMQIKRMSEEVDGVTHLEISDVKVKDKIFKLIYEKISFGGGSAFDSFNPSQQYPGGYSSIAFA</sequence>
<dbReference type="InterPro" id="IPR018289">
    <property type="entry name" value="MULE_transposase_dom"/>
</dbReference>
<keyword evidence="4" id="KW-1185">Reference proteome</keyword>
<feature type="domain" description="MULE transposase" evidence="2">
    <location>
        <begin position="287"/>
        <end position="358"/>
    </location>
</feature>
<dbReference type="InterPro" id="IPR004330">
    <property type="entry name" value="FAR1_DNA_bnd_dom"/>
</dbReference>
<dbReference type="PANTHER" id="PTHR47718:SF18">
    <property type="entry name" value="PROTEIN FAR1-RELATED SEQUENCE 5-LIKE"/>
    <property type="match status" value="1"/>
</dbReference>
<evidence type="ECO:0000313" key="4">
    <source>
        <dbReference type="Proteomes" id="UP001237642"/>
    </source>
</evidence>
<evidence type="ECO:0000259" key="2">
    <source>
        <dbReference type="Pfam" id="PF10551"/>
    </source>
</evidence>
<dbReference type="AlphaFoldDB" id="A0AAD8IPA0"/>
<evidence type="ECO:0008006" key="5">
    <source>
        <dbReference type="Google" id="ProtNLM"/>
    </source>
</evidence>
<gene>
    <name evidence="3" type="ORF">POM88_017797</name>
</gene>
<protein>
    <recommendedName>
        <fullName evidence="5">Protein FAR1-RELATED SEQUENCE</fullName>
    </recommendedName>
</protein>
<dbReference type="EMBL" id="JAUIZM010000004">
    <property type="protein sequence ID" value="KAK1389619.1"/>
    <property type="molecule type" value="Genomic_DNA"/>
</dbReference>
<dbReference type="Pfam" id="PF03101">
    <property type="entry name" value="FAR1"/>
    <property type="match status" value="1"/>
</dbReference>
<accession>A0AAD8IPA0</accession>
<dbReference type="Pfam" id="PF10551">
    <property type="entry name" value="MULE"/>
    <property type="match status" value="1"/>
</dbReference>
<name>A0AAD8IPA0_9APIA</name>
<dbReference type="Proteomes" id="UP001237642">
    <property type="component" value="Unassembled WGS sequence"/>
</dbReference>
<proteinExistence type="predicted"/>
<feature type="domain" description="FAR1" evidence="1">
    <location>
        <begin position="74"/>
        <end position="165"/>
    </location>
</feature>
<dbReference type="PANTHER" id="PTHR47718">
    <property type="entry name" value="OS01G0519700 PROTEIN"/>
    <property type="match status" value="1"/>
</dbReference>
<organism evidence="3 4">
    <name type="scientific">Heracleum sosnowskyi</name>
    <dbReference type="NCBI Taxonomy" id="360622"/>
    <lineage>
        <taxon>Eukaryota</taxon>
        <taxon>Viridiplantae</taxon>
        <taxon>Streptophyta</taxon>
        <taxon>Embryophyta</taxon>
        <taxon>Tracheophyta</taxon>
        <taxon>Spermatophyta</taxon>
        <taxon>Magnoliopsida</taxon>
        <taxon>eudicotyledons</taxon>
        <taxon>Gunneridae</taxon>
        <taxon>Pentapetalae</taxon>
        <taxon>asterids</taxon>
        <taxon>campanulids</taxon>
        <taxon>Apiales</taxon>
        <taxon>Apiaceae</taxon>
        <taxon>Apioideae</taxon>
        <taxon>apioid superclade</taxon>
        <taxon>Tordylieae</taxon>
        <taxon>Tordyliinae</taxon>
        <taxon>Heracleum</taxon>
    </lineage>
</organism>
<reference evidence="3" key="2">
    <citation type="submission" date="2023-05" db="EMBL/GenBank/DDBJ databases">
        <authorList>
            <person name="Schelkunov M.I."/>
        </authorList>
    </citation>
    <scope>NUCLEOTIDE SEQUENCE</scope>
    <source>
        <strain evidence="3">Hsosn_3</strain>
        <tissue evidence="3">Leaf</tissue>
    </source>
</reference>
<evidence type="ECO:0000259" key="1">
    <source>
        <dbReference type="Pfam" id="PF03101"/>
    </source>
</evidence>